<evidence type="ECO:0008006" key="3">
    <source>
        <dbReference type="Google" id="ProtNLM"/>
    </source>
</evidence>
<dbReference type="AlphaFoldDB" id="A0A1N6W2A8"/>
<sequence length="137" mass="15663">MKYRKSLLVAVLAIFFLVIASGFLSAGDGEFPLWLPEDYGSGWILGDRNNDGVTDYALRLDDSGEKKYEAVDHNHDGIMDNFYFYSQGLLKRQEIDTNFDGNIDLWVFMDDGVHVKGFDRDTNHDGQVDLVRRYGEN</sequence>
<dbReference type="STRING" id="159291.SAMN05920897_11657"/>
<proteinExistence type="predicted"/>
<accession>A0A1N6W2A8</accession>
<name>A0A1N6W2A8_9SPIO</name>
<dbReference type="OrthoDB" id="369539at2"/>
<protein>
    <recommendedName>
        <fullName evidence="3">Repeat domain-containing protein</fullName>
    </recommendedName>
</protein>
<dbReference type="EMBL" id="FTMS01000016">
    <property type="protein sequence ID" value="SIQ84180.1"/>
    <property type="molecule type" value="Genomic_DNA"/>
</dbReference>
<evidence type="ECO:0000313" key="1">
    <source>
        <dbReference type="EMBL" id="SIQ84180.1"/>
    </source>
</evidence>
<keyword evidence="2" id="KW-1185">Reference proteome</keyword>
<dbReference type="RefSeq" id="WP_076489536.1">
    <property type="nucleotide sequence ID" value="NZ_FTMS01000016.1"/>
</dbReference>
<gene>
    <name evidence="1" type="ORF">SAMN05920897_11657</name>
</gene>
<evidence type="ECO:0000313" key="2">
    <source>
        <dbReference type="Proteomes" id="UP000186400"/>
    </source>
</evidence>
<dbReference type="Proteomes" id="UP000186400">
    <property type="component" value="Unassembled WGS sequence"/>
</dbReference>
<reference evidence="2" key="1">
    <citation type="submission" date="2017-01" db="EMBL/GenBank/DDBJ databases">
        <authorList>
            <person name="Varghese N."/>
            <person name="Submissions S."/>
        </authorList>
    </citation>
    <scope>NUCLEOTIDE SEQUENCE [LARGE SCALE GENOMIC DNA]</scope>
    <source>
        <strain evidence="2">ASpG1</strain>
    </source>
</reference>
<organism evidence="1 2">
    <name type="scientific">Alkalispirochaeta americana</name>
    <dbReference type="NCBI Taxonomy" id="159291"/>
    <lineage>
        <taxon>Bacteria</taxon>
        <taxon>Pseudomonadati</taxon>
        <taxon>Spirochaetota</taxon>
        <taxon>Spirochaetia</taxon>
        <taxon>Spirochaetales</taxon>
        <taxon>Spirochaetaceae</taxon>
        <taxon>Alkalispirochaeta</taxon>
    </lineage>
</organism>